<evidence type="ECO:0000256" key="1">
    <source>
        <dbReference type="SAM" id="MobiDB-lite"/>
    </source>
</evidence>
<evidence type="ECO:0000313" key="2">
    <source>
        <dbReference type="EMBL" id="KAJ8879664.1"/>
    </source>
</evidence>
<gene>
    <name evidence="2" type="ORF">PR048_020272</name>
</gene>
<feature type="compositionally biased region" description="Basic and acidic residues" evidence="1">
    <location>
        <begin position="458"/>
        <end position="470"/>
    </location>
</feature>
<feature type="region of interest" description="Disordered" evidence="1">
    <location>
        <begin position="458"/>
        <end position="566"/>
    </location>
</feature>
<dbReference type="EMBL" id="JARBHB010000007">
    <property type="protein sequence ID" value="KAJ8879664.1"/>
    <property type="molecule type" value="Genomic_DNA"/>
</dbReference>
<organism evidence="2 3">
    <name type="scientific">Dryococelus australis</name>
    <dbReference type="NCBI Taxonomy" id="614101"/>
    <lineage>
        <taxon>Eukaryota</taxon>
        <taxon>Metazoa</taxon>
        <taxon>Ecdysozoa</taxon>
        <taxon>Arthropoda</taxon>
        <taxon>Hexapoda</taxon>
        <taxon>Insecta</taxon>
        <taxon>Pterygota</taxon>
        <taxon>Neoptera</taxon>
        <taxon>Polyneoptera</taxon>
        <taxon>Phasmatodea</taxon>
        <taxon>Verophasmatodea</taxon>
        <taxon>Anareolatae</taxon>
        <taxon>Phasmatidae</taxon>
        <taxon>Eurycanthinae</taxon>
        <taxon>Dryococelus</taxon>
    </lineage>
</organism>
<evidence type="ECO:0000313" key="3">
    <source>
        <dbReference type="Proteomes" id="UP001159363"/>
    </source>
</evidence>
<dbReference type="PANTHER" id="PTHR34415:SF1">
    <property type="entry name" value="INTEGRASE CATALYTIC DOMAIN-CONTAINING PROTEIN"/>
    <property type="match status" value="1"/>
</dbReference>
<name>A0ABQ9H5U6_9NEOP</name>
<comment type="caution">
    <text evidence="2">The sequence shown here is derived from an EMBL/GenBank/DDBJ whole genome shotgun (WGS) entry which is preliminary data.</text>
</comment>
<proteinExistence type="predicted"/>
<keyword evidence="3" id="KW-1185">Reference proteome</keyword>
<dbReference type="PANTHER" id="PTHR34415">
    <property type="entry name" value="INTEGRASE CATALYTIC DOMAIN-CONTAINING PROTEIN"/>
    <property type="match status" value="1"/>
</dbReference>
<reference evidence="2 3" key="1">
    <citation type="submission" date="2023-02" db="EMBL/GenBank/DDBJ databases">
        <title>LHISI_Scaffold_Assembly.</title>
        <authorList>
            <person name="Stuart O.P."/>
            <person name="Cleave R."/>
            <person name="Magrath M.J.L."/>
            <person name="Mikheyev A.S."/>
        </authorList>
    </citation>
    <scope>NUCLEOTIDE SEQUENCE [LARGE SCALE GENOMIC DNA]</scope>
    <source>
        <strain evidence="2">Daus_M_001</strain>
        <tissue evidence="2">Leg muscle</tissue>
    </source>
</reference>
<protein>
    <submittedName>
        <fullName evidence="2">Uncharacterized protein</fullName>
    </submittedName>
</protein>
<accession>A0ABQ9H5U6</accession>
<dbReference type="Proteomes" id="UP001159363">
    <property type="component" value="Chromosome 6"/>
</dbReference>
<sequence length="566" mass="63383">MVSTKINNLKIAQETLNKDRTVECVVYFMQHVPVPLPENEVFYLRQLWLYTFGLHHYYQGGAQAYFYMLSECDAGHDANEVISSLNHFIQNKVGTQCTDLRLFSDASTGQNSNYAMVRYLTTLVNTSRFKTFQLCFPTQGHSFLPCDRDFAKLGWGTLEIPEKTRHPAEWSRTIPCTKIRAATLLEIEPGLPGREASSLTATPPRCHRWRKDVTVTSPEAGLESATLRLAGEIGTRVRCVPARRGEASRWSGPKLERRWSRTVSNGKLHGARPAGEAGLHALTPATPTPLLPRGSARCGSAGHPLTCPSKLTRCPPTSCWWTCHGVDFAWRLQYHRLSAVSDIIITSCHAVRACCAPLDDTPADNHGSQQQEQLLGNSSQGRENDFSLITATNLLRTSRIAIAVRNMAEVQAMKEHEHRTDSIFISILIQRWWRRTDGNNAWKKRRLWLRERAQGLRRGRGCEGKPKGARTEFQMRYTTRHAFRPTPPLSHRAAPRAGSNRNSAPGTIRSKKKKKKKLELPPTTEARLEHGRRSPALRRRGLPSGDNARGGITGDGNSVPAFCQAS</sequence>